<gene>
    <name evidence="3" type="ORF">DWU99_20075</name>
</gene>
<evidence type="ECO:0000313" key="4">
    <source>
        <dbReference type="Proteomes" id="UP000255334"/>
    </source>
</evidence>
<feature type="signal peptide" evidence="1">
    <location>
        <begin position="1"/>
        <end position="26"/>
    </location>
</feature>
<dbReference type="AlphaFoldDB" id="A0A370WV98"/>
<organism evidence="3 4">
    <name type="scientific">Dyella psychrodurans</name>
    <dbReference type="NCBI Taxonomy" id="1927960"/>
    <lineage>
        <taxon>Bacteria</taxon>
        <taxon>Pseudomonadati</taxon>
        <taxon>Pseudomonadota</taxon>
        <taxon>Gammaproteobacteria</taxon>
        <taxon>Lysobacterales</taxon>
        <taxon>Rhodanobacteraceae</taxon>
        <taxon>Dyella</taxon>
    </lineage>
</organism>
<comment type="caution">
    <text evidence="3">The sequence shown here is derived from an EMBL/GenBank/DDBJ whole genome shotgun (WGS) entry which is preliminary data.</text>
</comment>
<feature type="chain" id="PRO_5016703567" evidence="1">
    <location>
        <begin position="27"/>
        <end position="198"/>
    </location>
</feature>
<dbReference type="Pfam" id="PF13511">
    <property type="entry name" value="DUF4124"/>
    <property type="match status" value="1"/>
</dbReference>
<dbReference type="Proteomes" id="UP000255334">
    <property type="component" value="Unassembled WGS sequence"/>
</dbReference>
<evidence type="ECO:0000259" key="2">
    <source>
        <dbReference type="Pfam" id="PF13511"/>
    </source>
</evidence>
<dbReference type="RefSeq" id="WP_115479881.1">
    <property type="nucleotide sequence ID" value="NZ_QRBF01000011.1"/>
</dbReference>
<keyword evidence="1" id="KW-0732">Signal</keyword>
<accession>A0A370WV98</accession>
<name>A0A370WV98_9GAMM</name>
<keyword evidence="4" id="KW-1185">Reference proteome</keyword>
<protein>
    <submittedName>
        <fullName evidence="3">DUF4124 domain-containing protein</fullName>
    </submittedName>
</protein>
<evidence type="ECO:0000256" key="1">
    <source>
        <dbReference type="SAM" id="SignalP"/>
    </source>
</evidence>
<dbReference type="InterPro" id="IPR025392">
    <property type="entry name" value="DUF4124"/>
</dbReference>
<evidence type="ECO:0000313" key="3">
    <source>
        <dbReference type="EMBL" id="RDS80064.1"/>
    </source>
</evidence>
<proteinExistence type="predicted"/>
<feature type="domain" description="DUF4124" evidence="2">
    <location>
        <begin position="16"/>
        <end position="55"/>
    </location>
</feature>
<sequence>MGSSWCKAFCALLLLLIASTPLSARADIYKCTKGGAITYQDTPCEGANVQATHVDEPGSGHFVGCFASDTDNRFNLSVEIRANGAGTYQMIDEHNPLAAGVTLRAATNEELQAVSNGLHVQITEGLSRDTGQPATLNVYSVRTGYRYVVHSTPVATAISPGSLYGIYSGIGSEGKSITLLYRGGGVPQTVIKGACPTY</sequence>
<dbReference type="OrthoDB" id="5954790at2"/>
<reference evidence="3 4" key="1">
    <citation type="submission" date="2018-07" db="EMBL/GenBank/DDBJ databases">
        <title>Dyella monticola sp. nov. and Dyella psychrodurans sp. nov. isolated from monsoon evergreen broad-leaved forest soil of Dinghu Mountain, China.</title>
        <authorList>
            <person name="Gao Z."/>
            <person name="Qiu L."/>
        </authorList>
    </citation>
    <scope>NUCLEOTIDE SEQUENCE [LARGE SCALE GENOMIC DNA]</scope>
    <source>
        <strain evidence="3 4">4MSK11</strain>
    </source>
</reference>
<dbReference type="EMBL" id="QRBF01000011">
    <property type="protein sequence ID" value="RDS80064.1"/>
    <property type="molecule type" value="Genomic_DNA"/>
</dbReference>